<comment type="caution">
    <text evidence="6">The sequence shown here is derived from an EMBL/GenBank/DDBJ whole genome shotgun (WGS) entry which is preliminary data.</text>
</comment>
<dbReference type="Pfam" id="PF13432">
    <property type="entry name" value="TPR_16"/>
    <property type="match status" value="1"/>
</dbReference>
<dbReference type="OrthoDB" id="309339at2759"/>
<evidence type="ECO:0000256" key="4">
    <source>
        <dbReference type="PROSITE-ProRule" id="PRU00339"/>
    </source>
</evidence>
<keyword evidence="1" id="KW-0677">Repeat</keyword>
<evidence type="ECO:0000256" key="2">
    <source>
        <dbReference type="ARBA" id="ARBA00022803"/>
    </source>
</evidence>
<feature type="compositionally biased region" description="Polar residues" evidence="5">
    <location>
        <begin position="1"/>
        <end position="22"/>
    </location>
</feature>
<dbReference type="Proteomes" id="UP000094527">
    <property type="component" value="Unassembled WGS sequence"/>
</dbReference>
<gene>
    <name evidence="6" type="ORF">Ocin01_09858</name>
</gene>
<feature type="repeat" description="TPR" evidence="4">
    <location>
        <begin position="319"/>
        <end position="352"/>
    </location>
</feature>
<feature type="region of interest" description="Disordered" evidence="5">
    <location>
        <begin position="1"/>
        <end position="28"/>
    </location>
</feature>
<protein>
    <submittedName>
        <fullName evidence="6">Bardet-Biedl syndrome 4 protein</fullName>
    </submittedName>
</protein>
<dbReference type="PANTHER" id="PTHR44186:SF1">
    <property type="entry name" value="BARDET-BIEDL SYNDROME 4 PROTEIN"/>
    <property type="match status" value="1"/>
</dbReference>
<dbReference type="Pfam" id="PF13181">
    <property type="entry name" value="TPR_8"/>
    <property type="match status" value="2"/>
</dbReference>
<evidence type="ECO:0000256" key="3">
    <source>
        <dbReference type="ARBA" id="ARBA00023778"/>
    </source>
</evidence>
<name>A0A1D2MV93_ORCCI</name>
<comment type="similarity">
    <text evidence="3">Belongs to the BBS4 family.</text>
</comment>
<proteinExistence type="inferred from homology"/>
<feature type="repeat" description="TPR" evidence="4">
    <location>
        <begin position="183"/>
        <end position="216"/>
    </location>
</feature>
<sequence>MDVESNSPKPIQTTAEVSSAKPTTTTTGTTVANLKSQHKKAELKHPSNRNWLIHLHYVRREFNTCKTIIFEELLRLNGQSEYANYILALIYRSEGKMQESLDKLQVCHELEPTNANTVRQIARSLFLLGRHKLAIDAYQKAQLLNEDSDAETHYNMGMCFLFMMDLDKAKEHMNLSLQSRVTHKAFESMAQIAIARNSIQEAIGIYEKAARVFPENAEVLSNLGVLYMKAGRDDIAFSRLGSAIAFDPWNARATVAVASMLQTYDDYDQALAKYKVVMQTMPDSASVWNNVGMCFFGKRKYVAAISCLKRAYYLSPFDWKILHNLGLLHLHMQQYASAFHFLTASINLKPDQSHTFMLLAVAISHLDDVEYAKHAYEQAVRLNIQNITTDPVNLVLNYAVSLFNHKKFPESHQKLVEVYNMIENGSGVIIEEDSKEIYHRVKTALKLMEFAFPDDNDGDMITGGVPIPPPASQGTQPRKRVTTQQSVDQQAIGNLDPDLV</sequence>
<dbReference type="GO" id="GO:0036064">
    <property type="term" value="C:ciliary basal body"/>
    <property type="evidence" value="ECO:0007669"/>
    <property type="project" value="TreeGrafter"/>
</dbReference>
<reference evidence="6 7" key="1">
    <citation type="journal article" date="2016" name="Genome Biol. Evol.">
        <title>Gene Family Evolution Reflects Adaptation to Soil Environmental Stressors in the Genome of the Collembolan Orchesella cincta.</title>
        <authorList>
            <person name="Faddeeva-Vakhrusheva A."/>
            <person name="Derks M.F."/>
            <person name="Anvar S.Y."/>
            <person name="Agamennone V."/>
            <person name="Suring W."/>
            <person name="Smit S."/>
            <person name="van Straalen N.M."/>
            <person name="Roelofs D."/>
        </authorList>
    </citation>
    <scope>NUCLEOTIDE SEQUENCE [LARGE SCALE GENOMIC DNA]</scope>
    <source>
        <tissue evidence="6">Mixed pool</tissue>
    </source>
</reference>
<dbReference type="EMBL" id="LJIJ01000500">
    <property type="protein sequence ID" value="ODM96821.1"/>
    <property type="molecule type" value="Genomic_DNA"/>
</dbReference>
<evidence type="ECO:0000256" key="5">
    <source>
        <dbReference type="SAM" id="MobiDB-lite"/>
    </source>
</evidence>
<dbReference type="SUPFAM" id="SSF48452">
    <property type="entry name" value="TPR-like"/>
    <property type="match status" value="2"/>
</dbReference>
<organism evidence="6 7">
    <name type="scientific">Orchesella cincta</name>
    <name type="common">Springtail</name>
    <name type="synonym">Podura cincta</name>
    <dbReference type="NCBI Taxonomy" id="48709"/>
    <lineage>
        <taxon>Eukaryota</taxon>
        <taxon>Metazoa</taxon>
        <taxon>Ecdysozoa</taxon>
        <taxon>Arthropoda</taxon>
        <taxon>Hexapoda</taxon>
        <taxon>Collembola</taxon>
        <taxon>Entomobryomorpha</taxon>
        <taxon>Entomobryoidea</taxon>
        <taxon>Orchesellidae</taxon>
        <taxon>Orchesellinae</taxon>
        <taxon>Orchesella</taxon>
    </lineage>
</organism>
<dbReference type="Pfam" id="PF12895">
    <property type="entry name" value="ANAPC3"/>
    <property type="match status" value="1"/>
</dbReference>
<dbReference type="PANTHER" id="PTHR44186">
    <property type="match status" value="1"/>
</dbReference>
<dbReference type="InterPro" id="IPR011990">
    <property type="entry name" value="TPR-like_helical_dom_sf"/>
</dbReference>
<dbReference type="STRING" id="48709.A0A1D2MV93"/>
<dbReference type="AlphaFoldDB" id="A0A1D2MV93"/>
<keyword evidence="2 4" id="KW-0802">TPR repeat</keyword>
<evidence type="ECO:0000313" key="7">
    <source>
        <dbReference type="Proteomes" id="UP000094527"/>
    </source>
</evidence>
<dbReference type="Gene3D" id="1.25.40.10">
    <property type="entry name" value="Tetratricopeptide repeat domain"/>
    <property type="match status" value="2"/>
</dbReference>
<dbReference type="InterPro" id="IPR019734">
    <property type="entry name" value="TPR_rpt"/>
</dbReference>
<dbReference type="GO" id="GO:0061512">
    <property type="term" value="P:protein localization to cilium"/>
    <property type="evidence" value="ECO:0007669"/>
    <property type="project" value="TreeGrafter"/>
</dbReference>
<keyword evidence="7" id="KW-1185">Reference proteome</keyword>
<dbReference type="OMA" id="YCEVAWH"/>
<evidence type="ECO:0000256" key="1">
    <source>
        <dbReference type="ARBA" id="ARBA00022737"/>
    </source>
</evidence>
<dbReference type="PROSITE" id="PS50005">
    <property type="entry name" value="TPR"/>
    <property type="match status" value="4"/>
</dbReference>
<feature type="repeat" description="TPR" evidence="4">
    <location>
        <begin position="217"/>
        <end position="250"/>
    </location>
</feature>
<evidence type="ECO:0000313" key="6">
    <source>
        <dbReference type="EMBL" id="ODM96821.1"/>
    </source>
</evidence>
<dbReference type="GO" id="GO:0060271">
    <property type="term" value="P:cilium assembly"/>
    <property type="evidence" value="ECO:0007669"/>
    <property type="project" value="TreeGrafter"/>
</dbReference>
<dbReference type="SMART" id="SM00028">
    <property type="entry name" value="TPR"/>
    <property type="match status" value="8"/>
</dbReference>
<accession>A0A1D2MV93</accession>
<feature type="repeat" description="TPR" evidence="4">
    <location>
        <begin position="285"/>
        <end position="318"/>
    </location>
</feature>